<evidence type="ECO:0000313" key="2">
    <source>
        <dbReference type="Proteomes" id="UP000030403"/>
    </source>
</evidence>
<keyword evidence="2" id="KW-1185">Reference proteome</keyword>
<gene>
    <name evidence="1" type="ORF">N783_17640</name>
</gene>
<dbReference type="Proteomes" id="UP000030403">
    <property type="component" value="Unassembled WGS sequence"/>
</dbReference>
<proteinExistence type="predicted"/>
<dbReference type="EMBL" id="AVPF01000057">
    <property type="protein sequence ID" value="KGX84404.1"/>
    <property type="molecule type" value="Genomic_DNA"/>
</dbReference>
<protein>
    <submittedName>
        <fullName evidence="1">Uncharacterized protein</fullName>
    </submittedName>
</protein>
<dbReference type="RefSeq" id="WP_027446001.1">
    <property type="nucleotide sequence ID" value="NZ_AULJ01000019.1"/>
</dbReference>
<comment type="caution">
    <text evidence="1">The sequence shown here is derived from an EMBL/GenBank/DDBJ whole genome shotgun (WGS) entry which is preliminary data.</text>
</comment>
<dbReference type="AlphaFoldDB" id="A0A0A5FWW8"/>
<dbReference type="eggNOG" id="ENOG5032AZF">
    <property type="taxonomic scope" value="Bacteria"/>
</dbReference>
<dbReference type="STRING" id="1385511.GCA_000425225_01984"/>
<name>A0A0A5FWW8_9BACI</name>
<accession>A0A0A5FWW8</accession>
<evidence type="ECO:0000313" key="1">
    <source>
        <dbReference type="EMBL" id="KGX84404.1"/>
    </source>
</evidence>
<organism evidence="1 2">
    <name type="scientific">Pontibacillus marinus BH030004 = DSM 16465</name>
    <dbReference type="NCBI Taxonomy" id="1385511"/>
    <lineage>
        <taxon>Bacteria</taxon>
        <taxon>Bacillati</taxon>
        <taxon>Bacillota</taxon>
        <taxon>Bacilli</taxon>
        <taxon>Bacillales</taxon>
        <taxon>Bacillaceae</taxon>
        <taxon>Pontibacillus</taxon>
    </lineage>
</organism>
<dbReference type="OrthoDB" id="2692109at2"/>
<reference evidence="1 2" key="1">
    <citation type="submission" date="2013-08" db="EMBL/GenBank/DDBJ databases">
        <authorList>
            <person name="Huang J."/>
            <person name="Wang G."/>
        </authorList>
    </citation>
    <scope>NUCLEOTIDE SEQUENCE [LARGE SCALE GENOMIC DNA]</scope>
    <source>
        <strain evidence="1 2">BH030004</strain>
    </source>
</reference>
<sequence>MNEKIQQYKETFNLKKDYVECHHISRDMLLNGEDQALAKTLATLSALAEQVNKERWSGYHKLYKKLVEQLQDLESFPFDREDLSQQLSDLDQRIKREENIKSVPIQLKE</sequence>